<feature type="compositionally biased region" description="Polar residues" evidence="2">
    <location>
        <begin position="888"/>
        <end position="914"/>
    </location>
</feature>
<comment type="caution">
    <text evidence="3">The sequence shown here is derived from an EMBL/GenBank/DDBJ whole genome shotgun (WGS) entry which is preliminary data.</text>
</comment>
<feature type="coiled-coil region" evidence="1">
    <location>
        <begin position="707"/>
        <end position="735"/>
    </location>
</feature>
<feature type="compositionally biased region" description="Polar residues" evidence="2">
    <location>
        <begin position="928"/>
        <end position="947"/>
    </location>
</feature>
<feature type="region of interest" description="Disordered" evidence="2">
    <location>
        <begin position="1"/>
        <end position="265"/>
    </location>
</feature>
<feature type="compositionally biased region" description="Basic and acidic residues" evidence="2">
    <location>
        <begin position="326"/>
        <end position="341"/>
    </location>
</feature>
<evidence type="ECO:0000313" key="3">
    <source>
        <dbReference type="EMBL" id="CAL5135178.1"/>
    </source>
</evidence>
<feature type="region of interest" description="Disordered" evidence="2">
    <location>
        <begin position="577"/>
        <end position="608"/>
    </location>
</feature>
<evidence type="ECO:0000256" key="1">
    <source>
        <dbReference type="SAM" id="Coils"/>
    </source>
</evidence>
<feature type="compositionally biased region" description="Polar residues" evidence="2">
    <location>
        <begin position="405"/>
        <end position="415"/>
    </location>
</feature>
<accession>A0AAV2TJ91</accession>
<evidence type="ECO:0000313" key="4">
    <source>
        <dbReference type="Proteomes" id="UP001497525"/>
    </source>
</evidence>
<feature type="compositionally biased region" description="Low complexity" evidence="2">
    <location>
        <begin position="24"/>
        <end position="35"/>
    </location>
</feature>
<feature type="compositionally biased region" description="Polar residues" evidence="2">
    <location>
        <begin position="187"/>
        <end position="200"/>
    </location>
</feature>
<feature type="compositionally biased region" description="Basic and acidic residues" evidence="2">
    <location>
        <begin position="221"/>
        <end position="241"/>
    </location>
</feature>
<feature type="compositionally biased region" description="Polar residues" evidence="2">
    <location>
        <begin position="114"/>
        <end position="133"/>
    </location>
</feature>
<feature type="compositionally biased region" description="Basic and acidic residues" evidence="2">
    <location>
        <begin position="146"/>
        <end position="164"/>
    </location>
</feature>
<reference evidence="3" key="1">
    <citation type="submission" date="2024-06" db="EMBL/GenBank/DDBJ databases">
        <authorList>
            <person name="Liu X."/>
            <person name="Lenzi L."/>
            <person name="Haldenby T S."/>
            <person name="Uol C."/>
        </authorList>
    </citation>
    <scope>NUCLEOTIDE SEQUENCE</scope>
</reference>
<sequence>MQTKSVELSGRRGVPSDRRARILSPGSSQTPSSGSDIVNEGPFPNTNKNRESAHRPSNRHSPARPRDDQPDHGMYGPQGSQSQPNISKVDMPHDPIRHCSLSAEPDRDMANHQLAESVSDIFSSLGSVSSEHTPCSLHDSGNEQPVDLREQRLRPERDGSRERMYSGAERAGPNGSSQALTRDGRSNRSSQRYASESELVNPSGPRLGNPDQNRPKSALQRLDDIDQNRWQENDKDPENKRATWAQENMNGNYNKLPPAGNHFRPRSLQRSLDAINVQSMDGNQRTTINTPATSGSMTPTSVDTVISNPYQGSVTHGTDGPMPSEVFDKNKPFQYGNREKNPTQFGSSDMSHLRPQPTPSSPADDGVSETLMPPPHAVVSGTRWEENQLPSFAPELLPDVPVLQKNPNHGRTKTVNEGPEPKKSEAIHFVQPTVVSAPDPGTNSDYTTRMKFSDSSMNNRPPLHKSSYFNQKPAESAVPSNYRRPESYTPIPMSNEVGNRPPPGAFPSTVLTASPPPTPTADCPQYHPPDRLQPADWSTYTSSSVPEKSHLHSVPQTAPKPNSVAPFSYHLRPETHQIRVRSPSPARYEGSVSPRPELGNAGLSTTHTQHVTQPPLSAAARVAQLESEIASIEAKQSISGAEDINPTLDRLRVELQFQRRLADRESSRIHSTSIMEAQPDLRNDERISSIREVKRPVEIQDTTNRTSQIWEQKRTEAERELENTQNRRLAELEQEHRAMLMRQEQRAKERSEWLEKHQNRSEILRNGTKDDYSKFRNQPLPKKPSNEGTAKPLDSHVRYGRPKFDATQQGSMTTNFAPQYPIQSRLGPQVVESELPRSSPALITGDSQRVKKSVSFDKNLEIISVYSPPGTPQESVAENPPSKPLHGLTNSRLPQADRPTNPSSSEYYSRSYAINDSRHLDTEKVTTVPKSKSSMSISRTAGPSVIQSGGSSTSSVNPVPDAELLPFKEKMRLFAQQIGEELPKERSRMSNRQRELLQNPTSAKFGTRPVPVYNDPRSSDFLR</sequence>
<feature type="compositionally biased region" description="Basic and acidic residues" evidence="2">
    <location>
        <begin position="981"/>
        <end position="995"/>
    </location>
</feature>
<evidence type="ECO:0000256" key="2">
    <source>
        <dbReference type="SAM" id="MobiDB-lite"/>
    </source>
</evidence>
<feature type="compositionally biased region" description="Basic and acidic residues" evidence="2">
    <location>
        <begin position="749"/>
        <end position="774"/>
    </location>
</feature>
<dbReference type="Proteomes" id="UP001497525">
    <property type="component" value="Unassembled WGS sequence"/>
</dbReference>
<proteinExistence type="predicted"/>
<feature type="compositionally biased region" description="Polar residues" evidence="2">
    <location>
        <begin position="536"/>
        <end position="546"/>
    </location>
</feature>
<gene>
    <name evidence="3" type="ORF">CDAUBV1_LOCUS9358</name>
</gene>
<dbReference type="AlphaFoldDB" id="A0AAV2TJ91"/>
<protein>
    <submittedName>
        <fullName evidence="3">Uncharacterized protein</fullName>
    </submittedName>
</protein>
<feature type="region of interest" description="Disordered" evidence="2">
    <location>
        <begin position="749"/>
        <end position="797"/>
    </location>
</feature>
<keyword evidence="1" id="KW-0175">Coiled coil</keyword>
<feature type="region of interest" description="Disordered" evidence="2">
    <location>
        <begin position="399"/>
        <end position="562"/>
    </location>
</feature>
<organism evidence="3 4">
    <name type="scientific">Calicophoron daubneyi</name>
    <name type="common">Rumen fluke</name>
    <name type="synonym">Paramphistomum daubneyi</name>
    <dbReference type="NCBI Taxonomy" id="300641"/>
    <lineage>
        <taxon>Eukaryota</taxon>
        <taxon>Metazoa</taxon>
        <taxon>Spiralia</taxon>
        <taxon>Lophotrochozoa</taxon>
        <taxon>Platyhelminthes</taxon>
        <taxon>Trematoda</taxon>
        <taxon>Digenea</taxon>
        <taxon>Plagiorchiida</taxon>
        <taxon>Pronocephalata</taxon>
        <taxon>Paramphistomoidea</taxon>
        <taxon>Paramphistomidae</taxon>
        <taxon>Calicophoron</taxon>
    </lineage>
</organism>
<name>A0AAV2TJ91_CALDB</name>
<feature type="region of interest" description="Disordered" evidence="2">
    <location>
        <begin position="313"/>
        <end position="378"/>
    </location>
</feature>
<dbReference type="EMBL" id="CAXLJL010000245">
    <property type="protein sequence ID" value="CAL5135178.1"/>
    <property type="molecule type" value="Genomic_DNA"/>
</dbReference>
<feature type="region of interest" description="Disordered" evidence="2">
    <location>
        <begin position="980"/>
        <end position="1023"/>
    </location>
</feature>
<feature type="region of interest" description="Disordered" evidence="2">
    <location>
        <begin position="865"/>
        <end position="959"/>
    </location>
</feature>